<comment type="caution">
    <text evidence="2">The sequence shown here is derived from an EMBL/GenBank/DDBJ whole genome shotgun (WGS) entry which is preliminary data.</text>
</comment>
<dbReference type="RefSeq" id="WP_222993084.1">
    <property type="nucleotide sequence ID" value="NZ_JAINVV010000014.1"/>
</dbReference>
<protein>
    <submittedName>
        <fullName evidence="2">Antibiotic biosynthesis monooxygenase</fullName>
    </submittedName>
</protein>
<dbReference type="EMBL" id="JAINVV010000014">
    <property type="protein sequence ID" value="MBY8825922.1"/>
    <property type="molecule type" value="Genomic_DNA"/>
</dbReference>
<dbReference type="InterPro" id="IPR007138">
    <property type="entry name" value="ABM_dom"/>
</dbReference>
<keyword evidence="3" id="KW-1185">Reference proteome</keyword>
<dbReference type="Gene3D" id="3.30.70.100">
    <property type="match status" value="1"/>
</dbReference>
<keyword evidence="2" id="KW-0503">Monooxygenase</keyword>
<proteinExistence type="predicted"/>
<evidence type="ECO:0000313" key="2">
    <source>
        <dbReference type="EMBL" id="MBY8825922.1"/>
    </source>
</evidence>
<sequence length="98" mass="10746">MIIVTGAIHTLAATHGPMLAACLEHCRRSRSESGCIAHNVHVDCEDPCRLVFVEFWDDEAALRAHFQVPASRAFAAYARANASEPPEIVIHRAETVPL</sequence>
<accession>A0ABS7PX37</accession>
<organism evidence="2 3">
    <name type="scientific">Sphingomonas colocasiae</name>
    <dbReference type="NCBI Taxonomy" id="1848973"/>
    <lineage>
        <taxon>Bacteria</taxon>
        <taxon>Pseudomonadati</taxon>
        <taxon>Pseudomonadota</taxon>
        <taxon>Alphaproteobacteria</taxon>
        <taxon>Sphingomonadales</taxon>
        <taxon>Sphingomonadaceae</taxon>
        <taxon>Sphingomonas</taxon>
    </lineage>
</organism>
<gene>
    <name evidence="2" type="ORF">K7G82_26715</name>
</gene>
<reference evidence="2 3" key="1">
    <citation type="submission" date="2021-08" db="EMBL/GenBank/DDBJ databases">
        <authorList>
            <person name="Tuo L."/>
        </authorList>
    </citation>
    <scope>NUCLEOTIDE SEQUENCE [LARGE SCALE GENOMIC DNA]</scope>
    <source>
        <strain evidence="2 3">JCM 31229</strain>
    </source>
</reference>
<name>A0ABS7PX37_9SPHN</name>
<dbReference type="Proteomes" id="UP000706039">
    <property type="component" value="Unassembled WGS sequence"/>
</dbReference>
<dbReference type="SUPFAM" id="SSF54909">
    <property type="entry name" value="Dimeric alpha+beta barrel"/>
    <property type="match status" value="1"/>
</dbReference>
<evidence type="ECO:0000259" key="1">
    <source>
        <dbReference type="PROSITE" id="PS51725"/>
    </source>
</evidence>
<dbReference type="PROSITE" id="PS51725">
    <property type="entry name" value="ABM"/>
    <property type="match status" value="1"/>
</dbReference>
<feature type="domain" description="ABM" evidence="1">
    <location>
        <begin position="2"/>
        <end position="90"/>
    </location>
</feature>
<dbReference type="InterPro" id="IPR011008">
    <property type="entry name" value="Dimeric_a/b-barrel"/>
</dbReference>
<evidence type="ECO:0000313" key="3">
    <source>
        <dbReference type="Proteomes" id="UP000706039"/>
    </source>
</evidence>
<dbReference type="Pfam" id="PF03992">
    <property type="entry name" value="ABM"/>
    <property type="match status" value="1"/>
</dbReference>
<dbReference type="GO" id="GO:0004497">
    <property type="term" value="F:monooxygenase activity"/>
    <property type="evidence" value="ECO:0007669"/>
    <property type="project" value="UniProtKB-KW"/>
</dbReference>
<keyword evidence="2" id="KW-0560">Oxidoreductase</keyword>